<feature type="transmembrane region" description="Helical" evidence="3">
    <location>
        <begin position="502"/>
        <end position="521"/>
    </location>
</feature>
<keyword evidence="3" id="KW-0812">Transmembrane</keyword>
<dbReference type="Gene3D" id="3.30.420.40">
    <property type="match status" value="1"/>
</dbReference>
<accession>A0ABR4NSD8</accession>
<evidence type="ECO:0000256" key="1">
    <source>
        <dbReference type="ARBA" id="ARBA00009283"/>
    </source>
</evidence>
<reference evidence="4 5" key="1">
    <citation type="submission" date="2024-05" db="EMBL/GenBank/DDBJ databases">
        <title>Long read based assembly of the Candida bracarensis genome reveals expanded adhesin content.</title>
        <authorList>
            <person name="Marcet-Houben M."/>
            <person name="Ksiezopolska E."/>
            <person name="Gabaldon T."/>
        </authorList>
    </citation>
    <scope>NUCLEOTIDE SEQUENCE [LARGE SCALE GENOMIC DNA]</scope>
    <source>
        <strain evidence="4 5">CBM6</strain>
    </source>
</reference>
<dbReference type="PANTHER" id="PTHR11782:SF121">
    <property type="entry name" value="NUCLEOSIDE-DIPHOSPHATASE MIG-23"/>
    <property type="match status" value="1"/>
</dbReference>
<sequence length="644" mass="73301">MPATPQPNQRYGIVIDAGSSGSRLYVYEWDDPNDFKDGGADASVRMKSVPQIRQDPSWSRKISPGLSSFEKKPKKAYKKHIKSLLEFATKIIPADKIKDTPVFIQGTAGLRLLPKEKRTEILHEVCNGIKKHTNFLMEDCDYQVQVIDGETEGLYGWLSLNYLLGKFDNYDTTDNSHFTFGFMDMGGASAQIAFVPSDKQEIERHKDDIATIYLKNLNGELQEWDVFVSTWLGFGANQARRRYLAQLINALPENTNSYDDDDFKTRKLSDPCTPKGAKLKFEFKDKDFTIIGSGNYEQCNKSIYPLLLKNLPCEDEPCLFNGIHAPRIDYKKDRFVGTSEYWYTANDVFKLGGEYNFLEFNEQVINFCSSDWQAIKHQSDNGAFNNMPEDFLKDTCFKANWVLNVLHEGFELPMLGFEKELPESRTEEYPLFQSLEKINDRDLSWTLGRILLYASSTIMVGNSKQPVGVQPSTIEASRLGKSFSPGGLLGSSHLYLGTNSHFWRSIILFILLIASIYAYVYRHKIHRLTCYSKTVAMYLHTKNQLYSLATRGSLSKDPISRLEEGFGFGLDRNKNIREEYKMDLTSSFTESSSRRLDRHGILGNGILSKNNSSSHLSTPKAGVTPRPAFSIADFAKFKDERFTK</sequence>
<dbReference type="Pfam" id="PF01150">
    <property type="entry name" value="GDA1_CD39"/>
    <property type="match status" value="1"/>
</dbReference>
<dbReference type="CDD" id="cd24039">
    <property type="entry name" value="ASKHA_NBD_YND1-like"/>
    <property type="match status" value="1"/>
</dbReference>
<evidence type="ECO:0000256" key="3">
    <source>
        <dbReference type="SAM" id="Phobius"/>
    </source>
</evidence>
<dbReference type="PANTHER" id="PTHR11782">
    <property type="entry name" value="ADENOSINE/GUANOSINE DIPHOSPHATASE"/>
    <property type="match status" value="1"/>
</dbReference>
<dbReference type="EMBL" id="JBEVYD010000007">
    <property type="protein sequence ID" value="KAL3231337.1"/>
    <property type="molecule type" value="Genomic_DNA"/>
</dbReference>
<evidence type="ECO:0000256" key="2">
    <source>
        <dbReference type="ARBA" id="ARBA00022801"/>
    </source>
</evidence>
<dbReference type="InterPro" id="IPR000407">
    <property type="entry name" value="GDA1_CD39_NTPase"/>
</dbReference>
<keyword evidence="3" id="KW-1133">Transmembrane helix</keyword>
<keyword evidence="2" id="KW-0378">Hydrolase</keyword>
<evidence type="ECO:0000313" key="5">
    <source>
        <dbReference type="Proteomes" id="UP001623330"/>
    </source>
</evidence>
<proteinExistence type="inferred from homology"/>
<keyword evidence="5" id="KW-1185">Reference proteome</keyword>
<dbReference type="Gene3D" id="3.30.420.150">
    <property type="entry name" value="Exopolyphosphatase. Domain 2"/>
    <property type="match status" value="1"/>
</dbReference>
<dbReference type="Proteomes" id="UP001623330">
    <property type="component" value="Unassembled WGS sequence"/>
</dbReference>
<name>A0ABR4NSD8_9SACH</name>
<comment type="similarity">
    <text evidence="1">Belongs to the GDA1/CD39 NTPase family.</text>
</comment>
<evidence type="ECO:0000313" key="4">
    <source>
        <dbReference type="EMBL" id="KAL3231337.1"/>
    </source>
</evidence>
<comment type="caution">
    <text evidence="4">The sequence shown here is derived from an EMBL/GenBank/DDBJ whole genome shotgun (WGS) entry which is preliminary data.</text>
</comment>
<gene>
    <name evidence="4" type="ORF">RNJ44_00372</name>
</gene>
<organism evidence="4 5">
    <name type="scientific">Nakaseomyces bracarensis</name>
    <dbReference type="NCBI Taxonomy" id="273131"/>
    <lineage>
        <taxon>Eukaryota</taxon>
        <taxon>Fungi</taxon>
        <taxon>Dikarya</taxon>
        <taxon>Ascomycota</taxon>
        <taxon>Saccharomycotina</taxon>
        <taxon>Saccharomycetes</taxon>
        <taxon>Saccharomycetales</taxon>
        <taxon>Saccharomycetaceae</taxon>
        <taxon>Nakaseomyces</taxon>
    </lineage>
</organism>
<keyword evidence="3" id="KW-0472">Membrane</keyword>
<protein>
    <submittedName>
        <fullName evidence="4">Golgi apyrase</fullName>
    </submittedName>
</protein>